<feature type="compositionally biased region" description="Polar residues" evidence="2">
    <location>
        <begin position="876"/>
        <end position="890"/>
    </location>
</feature>
<dbReference type="RefSeq" id="XP_046069484.1">
    <property type="nucleotide sequence ID" value="XM_046220746.1"/>
</dbReference>
<feature type="compositionally biased region" description="Polar residues" evidence="2">
    <location>
        <begin position="214"/>
        <end position="224"/>
    </location>
</feature>
<dbReference type="GeneID" id="70251033"/>
<feature type="region of interest" description="Disordered" evidence="2">
    <location>
        <begin position="328"/>
        <end position="511"/>
    </location>
</feature>
<name>A0AAD4KL55_9EURO</name>
<feature type="compositionally biased region" description="Polar residues" evidence="2">
    <location>
        <begin position="231"/>
        <end position="242"/>
    </location>
</feature>
<keyword evidence="4" id="KW-1185">Reference proteome</keyword>
<feature type="region of interest" description="Disordered" evidence="2">
    <location>
        <begin position="24"/>
        <end position="261"/>
    </location>
</feature>
<gene>
    <name evidence="3" type="ORF">BGW36DRAFT_429846</name>
</gene>
<feature type="compositionally biased region" description="Basic and acidic residues" evidence="2">
    <location>
        <begin position="454"/>
        <end position="466"/>
    </location>
</feature>
<feature type="compositionally biased region" description="Polar residues" evidence="2">
    <location>
        <begin position="85"/>
        <end position="100"/>
    </location>
</feature>
<dbReference type="AlphaFoldDB" id="A0AAD4KL55"/>
<feature type="region of interest" description="Disordered" evidence="2">
    <location>
        <begin position="874"/>
        <end position="897"/>
    </location>
</feature>
<feature type="coiled-coil region" evidence="1">
    <location>
        <begin position="833"/>
        <end position="862"/>
    </location>
</feature>
<feature type="compositionally biased region" description="Polar residues" evidence="2">
    <location>
        <begin position="616"/>
        <end position="626"/>
    </location>
</feature>
<feature type="compositionally biased region" description="Polar residues" evidence="2">
    <location>
        <begin position="129"/>
        <end position="161"/>
    </location>
</feature>
<feature type="compositionally biased region" description="Basic and acidic residues" evidence="2">
    <location>
        <begin position="189"/>
        <end position="206"/>
    </location>
</feature>
<comment type="caution">
    <text evidence="3">The sequence shown here is derived from an EMBL/GenBank/DDBJ whole genome shotgun (WGS) entry which is preliminary data.</text>
</comment>
<feature type="compositionally biased region" description="Polar residues" evidence="2">
    <location>
        <begin position="330"/>
        <end position="345"/>
    </location>
</feature>
<dbReference type="Proteomes" id="UP001201262">
    <property type="component" value="Unassembled WGS sequence"/>
</dbReference>
<feature type="compositionally biased region" description="Polar residues" evidence="2">
    <location>
        <begin position="399"/>
        <end position="431"/>
    </location>
</feature>
<reference evidence="3" key="1">
    <citation type="submission" date="2021-12" db="EMBL/GenBank/DDBJ databases">
        <title>Convergent genome expansion in fungi linked to evolution of root-endophyte symbiosis.</title>
        <authorList>
            <consortium name="DOE Joint Genome Institute"/>
            <person name="Ke Y.-H."/>
            <person name="Bonito G."/>
            <person name="Liao H.-L."/>
            <person name="Looney B."/>
            <person name="Rojas-Flechas A."/>
            <person name="Nash J."/>
            <person name="Hameed K."/>
            <person name="Schadt C."/>
            <person name="Martin F."/>
            <person name="Crous P.W."/>
            <person name="Miettinen O."/>
            <person name="Magnuson J.K."/>
            <person name="Labbe J."/>
            <person name="Jacobson D."/>
            <person name="Doktycz M.J."/>
            <person name="Veneault-Fourrey C."/>
            <person name="Kuo A."/>
            <person name="Mondo S."/>
            <person name="Calhoun S."/>
            <person name="Riley R."/>
            <person name="Ohm R."/>
            <person name="LaButti K."/>
            <person name="Andreopoulos B."/>
            <person name="Pangilinan J."/>
            <person name="Nolan M."/>
            <person name="Tritt A."/>
            <person name="Clum A."/>
            <person name="Lipzen A."/>
            <person name="Daum C."/>
            <person name="Barry K."/>
            <person name="Grigoriev I.V."/>
            <person name="Vilgalys R."/>
        </authorList>
    </citation>
    <scope>NUCLEOTIDE SEQUENCE</scope>
    <source>
        <strain evidence="3">PMI_201</strain>
    </source>
</reference>
<feature type="compositionally biased region" description="Low complexity" evidence="2">
    <location>
        <begin position="473"/>
        <end position="494"/>
    </location>
</feature>
<evidence type="ECO:0000313" key="4">
    <source>
        <dbReference type="Proteomes" id="UP001201262"/>
    </source>
</evidence>
<organism evidence="3 4">
    <name type="scientific">Talaromyces proteolyticus</name>
    <dbReference type="NCBI Taxonomy" id="1131652"/>
    <lineage>
        <taxon>Eukaryota</taxon>
        <taxon>Fungi</taxon>
        <taxon>Dikarya</taxon>
        <taxon>Ascomycota</taxon>
        <taxon>Pezizomycotina</taxon>
        <taxon>Eurotiomycetes</taxon>
        <taxon>Eurotiomycetidae</taxon>
        <taxon>Eurotiales</taxon>
        <taxon>Trichocomaceae</taxon>
        <taxon>Talaromyces</taxon>
        <taxon>Talaromyces sect. Bacilispori</taxon>
    </lineage>
</organism>
<feature type="compositionally biased region" description="Polar residues" evidence="2">
    <location>
        <begin position="250"/>
        <end position="261"/>
    </location>
</feature>
<accession>A0AAD4KL55</accession>
<proteinExistence type="predicted"/>
<feature type="region of interest" description="Disordered" evidence="2">
    <location>
        <begin position="612"/>
        <end position="644"/>
    </location>
</feature>
<evidence type="ECO:0000256" key="1">
    <source>
        <dbReference type="SAM" id="Coils"/>
    </source>
</evidence>
<protein>
    <submittedName>
        <fullName evidence="3">Uncharacterized protein</fullName>
    </submittedName>
</protein>
<keyword evidence="1" id="KW-0175">Coiled coil</keyword>
<dbReference type="EMBL" id="JAJTJA010000009">
    <property type="protein sequence ID" value="KAH8693814.1"/>
    <property type="molecule type" value="Genomic_DNA"/>
</dbReference>
<evidence type="ECO:0000256" key="2">
    <source>
        <dbReference type="SAM" id="MobiDB-lite"/>
    </source>
</evidence>
<feature type="compositionally biased region" description="Basic residues" evidence="2">
    <location>
        <begin position="354"/>
        <end position="368"/>
    </location>
</feature>
<feature type="compositionally biased region" description="Polar residues" evidence="2">
    <location>
        <begin position="372"/>
        <end position="384"/>
    </location>
</feature>
<feature type="region of interest" description="Disordered" evidence="2">
    <location>
        <begin position="686"/>
        <end position="717"/>
    </location>
</feature>
<sequence length="897" mass="99195">MPDLELVSAPIGAPSLDRPLFKAHKSLPRRRDIESKSYTIDMTFPTDTDHEKSNGAAAVSITPSLPLTPPNQIPEDPNGGDSSHDQLSSPFSNGTATPVTGFSPPTPDITPPRVRDATPKARPPLFLASSMSSQAESFQTARENFSDENLTESGSPSTHSLVQRHRRKPTLKQSPLAIDVERPVTPPNRELEPEAFETPKAKENGCVKRKSNQKETTVTTSPSSLPRKRQPNGTRRQGNRVRSTAEKSPSKSQEPLPSGLDQSSEALALAKFGAEIGWDLTDHEQKLMDRVDSWRNSAGSFTSTIEARVIEPTPQKRRTLRHTEKRISLRSVSSPDPPSTNTSLDFNVGDSPHRLVHKSARISNRNRHSVASDMSVSNSATSGNPPKAEVIPVVVIPQRRSSLKSSAPPSRNQSVTRSQDLSHRNNSISRSKASDSLPRRRKRTMSDSLPSTGEHSRADSRGRDLTRPPIPPRSSSLSAPTSRSNSRTTSLTSESLRRHTEAMSLTLHPPMKEVTAAALPSPRIILPDEPKPSEQPGSPFLQFHIDDGERLRAPSLHFTQSSVVSSSPGPIEIREATTVSFFPHNNESLLLINPYVQTESRAVRALRDWDLEPSGKVSTPKQSTAAVNFDSPLRNPRTPPKPPVQALVSAPPVDDINPQIADAEVNQQRSNRFGRGLGSVRRALSARRYSDTPGPPLFRSLSTRSAKNRRAEKASDSQLHPFWRPRGFWDDFDDKDDGLVNPAPQPFNAPEEDTFISNSLGLPQKRVIFAGPLALARRLSKSRRSRHRLALRHQQSQSNLNLAMGIVRTGSPYQHRTVRPRSRLRVLMPLTALRDFQQRVRQARQMRARARLEARRERLKQSIGVKTLANPYSVGPFNNGNPYQQTSIASNGPIHRL</sequence>
<evidence type="ECO:0000313" key="3">
    <source>
        <dbReference type="EMBL" id="KAH8693814.1"/>
    </source>
</evidence>